<evidence type="ECO:0000256" key="1">
    <source>
        <dbReference type="ARBA" id="ARBA00023235"/>
    </source>
</evidence>
<evidence type="ECO:0000259" key="2">
    <source>
        <dbReference type="PROSITE" id="PS51168"/>
    </source>
</evidence>
<evidence type="ECO:0000313" key="3">
    <source>
        <dbReference type="EMBL" id="MFC4834495.1"/>
    </source>
</evidence>
<dbReference type="Gene3D" id="1.20.59.10">
    <property type="entry name" value="Chorismate mutase"/>
    <property type="match status" value="1"/>
</dbReference>
<dbReference type="Pfam" id="PF01817">
    <property type="entry name" value="CM_2"/>
    <property type="match status" value="1"/>
</dbReference>
<dbReference type="InterPro" id="IPR036263">
    <property type="entry name" value="Chorismate_II_sf"/>
</dbReference>
<organism evidence="3 4">
    <name type="scientific">Actinomycetospora chibensis</name>
    <dbReference type="NCBI Taxonomy" id="663606"/>
    <lineage>
        <taxon>Bacteria</taxon>
        <taxon>Bacillati</taxon>
        <taxon>Actinomycetota</taxon>
        <taxon>Actinomycetes</taxon>
        <taxon>Pseudonocardiales</taxon>
        <taxon>Pseudonocardiaceae</taxon>
        <taxon>Actinomycetospora</taxon>
    </lineage>
</organism>
<name>A0ABV9RLB5_9PSEU</name>
<comment type="caution">
    <text evidence="3">The sequence shown here is derived from an EMBL/GenBank/DDBJ whole genome shotgun (WGS) entry which is preliminary data.</text>
</comment>
<sequence length="119" mass="12668">MPDPSSLRVDPELAALRGELDGIDEALFALVRDRIRCIERVGAIKAQAGMPVFQPGRAAEVQRQAAARAREHGLDEGFLVRLADLLMEEAIRIEEAVVAQTGVAQAGASKDAPANSPPT</sequence>
<dbReference type="PANTHER" id="PTHR38041">
    <property type="entry name" value="CHORISMATE MUTASE"/>
    <property type="match status" value="1"/>
</dbReference>
<dbReference type="InterPro" id="IPR036979">
    <property type="entry name" value="CM_dom_sf"/>
</dbReference>
<accession>A0ABV9RLB5</accession>
<dbReference type="EMBL" id="JBHSIM010000039">
    <property type="protein sequence ID" value="MFC4834495.1"/>
    <property type="molecule type" value="Genomic_DNA"/>
</dbReference>
<evidence type="ECO:0000313" key="4">
    <source>
        <dbReference type="Proteomes" id="UP001595909"/>
    </source>
</evidence>
<dbReference type="PROSITE" id="PS51168">
    <property type="entry name" value="CHORISMATE_MUT_2"/>
    <property type="match status" value="1"/>
</dbReference>
<dbReference type="InterPro" id="IPR002701">
    <property type="entry name" value="CM_II_prokaryot"/>
</dbReference>
<keyword evidence="4" id="KW-1185">Reference proteome</keyword>
<dbReference type="SUPFAM" id="SSF48600">
    <property type="entry name" value="Chorismate mutase II"/>
    <property type="match status" value="1"/>
</dbReference>
<reference evidence="4" key="1">
    <citation type="journal article" date="2019" name="Int. J. Syst. Evol. Microbiol.">
        <title>The Global Catalogue of Microorganisms (GCM) 10K type strain sequencing project: providing services to taxonomists for standard genome sequencing and annotation.</title>
        <authorList>
            <consortium name="The Broad Institute Genomics Platform"/>
            <consortium name="The Broad Institute Genome Sequencing Center for Infectious Disease"/>
            <person name="Wu L."/>
            <person name="Ma J."/>
        </authorList>
    </citation>
    <scope>NUCLEOTIDE SEQUENCE [LARGE SCALE GENOMIC DNA]</scope>
    <source>
        <strain evidence="4">CCUG 50347</strain>
    </source>
</reference>
<dbReference type="InterPro" id="IPR051331">
    <property type="entry name" value="Chorismate_mutase-related"/>
</dbReference>
<gene>
    <name evidence="3" type="ORF">ACFPEL_18925</name>
</gene>
<protein>
    <submittedName>
        <fullName evidence="3">Chorismate mutase</fullName>
    </submittedName>
</protein>
<dbReference type="SMART" id="SM00830">
    <property type="entry name" value="CM_2"/>
    <property type="match status" value="1"/>
</dbReference>
<feature type="domain" description="Chorismate mutase" evidence="2">
    <location>
        <begin position="7"/>
        <end position="98"/>
    </location>
</feature>
<dbReference type="RefSeq" id="WP_274190668.1">
    <property type="nucleotide sequence ID" value="NZ_BAABHN010000039.1"/>
</dbReference>
<dbReference type="Proteomes" id="UP001595909">
    <property type="component" value="Unassembled WGS sequence"/>
</dbReference>
<dbReference type="PANTHER" id="PTHR38041:SF1">
    <property type="entry name" value="CHORISMATE MUTASE"/>
    <property type="match status" value="1"/>
</dbReference>
<keyword evidence="1" id="KW-0413">Isomerase</keyword>
<proteinExistence type="predicted"/>